<feature type="region of interest" description="Disordered" evidence="6">
    <location>
        <begin position="1396"/>
        <end position="1455"/>
    </location>
</feature>
<dbReference type="GO" id="GO:0006508">
    <property type="term" value="P:proteolysis"/>
    <property type="evidence" value="ECO:0007669"/>
    <property type="project" value="UniProtKB-KW"/>
</dbReference>
<feature type="region of interest" description="Disordered" evidence="6">
    <location>
        <begin position="1017"/>
        <end position="1042"/>
    </location>
</feature>
<feature type="region of interest" description="Disordered" evidence="6">
    <location>
        <begin position="735"/>
        <end position="803"/>
    </location>
</feature>
<dbReference type="InterPro" id="IPR051947">
    <property type="entry name" value="Sentrin-specific_protease"/>
</dbReference>
<feature type="region of interest" description="Disordered" evidence="6">
    <location>
        <begin position="556"/>
        <end position="582"/>
    </location>
</feature>
<reference evidence="8 9" key="1">
    <citation type="submission" date="2016-08" db="EMBL/GenBank/DDBJ databases">
        <title>Whole genome shotgun sequence of Pichia membranifaciens KS47-1.</title>
        <authorList>
            <person name="Konishi M."/>
            <person name="Ishida M."/>
            <person name="Arakawa T."/>
            <person name="Kato Y."/>
            <person name="Horiuchi J."/>
        </authorList>
    </citation>
    <scope>NUCLEOTIDE SEQUENCE [LARGE SCALE GENOMIC DNA]</scope>
    <source>
        <strain evidence="8 9">KS47-1</strain>
    </source>
</reference>
<evidence type="ECO:0000256" key="6">
    <source>
        <dbReference type="SAM" id="MobiDB-lite"/>
    </source>
</evidence>
<feature type="compositionally biased region" description="Basic and acidic residues" evidence="6">
    <location>
        <begin position="868"/>
        <end position="881"/>
    </location>
</feature>
<sequence>MRSLKPSGPTPRDNLNKRSSLSRPIPIESGSRLANSRRKARTTRATTPDTPIVIQDGDNVNGGDDVTVRIVPEDGSTHNTDAESRIGSKIASSIVATKSPSQYINYELAKVTLINPYNKELTISDPVVEIFFRSSKLNILSNDPTLNVQIPYHNIKVLKLPRPSSGKSLVLVLLELRNDSAQDVKGKSYDVEKVVLYFRNVLNFRQVRQIKHLIGEDCLFSHFDSQELLRYFDLLSFEPTKSERFYGSGNFTESKPASASASALASASAKASASASTSSMKTDFSSLEKTERRGRSHRIGSQIRYKNEDSEDEKANEQMVYENGEPVTNDYISSDDQLILEPNLKYKFDSKKTFTITNDDFKCLYNGNWINDTLVDFFLSYYLKLAREKKIPKTNNIEILNSFFFTSLSRPIENDDYYRNVKSWFKMNDTLFDKDFVIIPIMQDLHWYFVVITDLKSLKKKHTNVSIKEEGKPITDSFSNERKSDDVLKSEGNENDTSVYDEDSFIPDSNPEIHSTYHDSEKNEIEDTESPTGEETLNSIQQREEATFNQENSILSALPSDDNDDSKKDRIPNVSPSKSPDEKTVGVAHICILDSLKRNHEKAVGYLKSFIISYAADKYNFAVKSSEIAKNVCLVPQQKNFNDCGLHLVFNVETMLADPLKFSKMVLKRNRSRRNMYKARKENELIFNSKKRLALREDLRELLLSLLKKQVIANGEDSSKIGIITAKEKRLLDLKNFSGNGNSSGGKRENDDINGNIINSRDDEHKKSSGDDSRSSAETSDSGKKSEGSKNADDDDKDDYDDDDDLVIVHANDKKPIQPELELSHVVPLNESSSGNLKAEFPKPRVKRGRKRKEFVVKIKASLNNDNEGSHSESSVKHEDQGDQDYEDDYDTFSLMDENCRIPKGKAPSSGSIIKKRRLQRPMKTKTLKKDLSSDSEQEMGVEDFNDKTDRERSLRTYRTRRKQPKPRAETDDSSFNKNDAKAIDILSQDSYRKSMVDDSPIKLLESDYEHTDIGAEIDRELQSESQSTSVPNSQPKTSSRKLIDLVDDELSTTRYNTPLSPINPRSVKKQVDLKDDIESNSQIKRKNGGKQVRKLTAKLIQAAHDDKETPPSNLAESEATQNVEKYHGNNDQFNLRLTTKLRDPRKGIDLHNAIPIDDDASISKKAGTEFASKKSNDLSDISPIKINRASVHKPSPEEIYEEKTEKLEIPSIKHEGDKQEPNVEMKVERKEPDIKEISQNIFRKKLVKPTLDGNHHANRSMKPNIVTEKFANSGCPEPKIDSSKTKGFDIISRNAKRTIDSVDLTADLKSVKRRVDSSLTSPIDVVDKRSSSYSPVPRELPKAEGAPGRKRFKNVMPTDRRLRSMSPRTQQSFELIDNASSDSFDRFSLPRVQVGKGINRRQNRKEPILTNETVIPSGKQSISPTYIKSSYLNDDNDDDDIYKKRYRKRHHDTR</sequence>
<keyword evidence="4" id="KW-0833">Ubl conjugation pathway</keyword>
<feature type="compositionally biased region" description="Acidic residues" evidence="6">
    <location>
        <begin position="882"/>
        <end position="891"/>
    </location>
</feature>
<feature type="compositionally biased region" description="Basic residues" evidence="6">
    <location>
        <begin position="914"/>
        <end position="927"/>
    </location>
</feature>
<feature type="compositionally biased region" description="Basic residues" evidence="6">
    <location>
        <begin position="844"/>
        <end position="853"/>
    </location>
</feature>
<dbReference type="EMBL" id="BDGI01000066">
    <property type="protein sequence ID" value="GAV28348.1"/>
    <property type="molecule type" value="Genomic_DNA"/>
</dbReference>
<feature type="compositionally biased region" description="Basic and acidic residues" evidence="6">
    <location>
        <begin position="305"/>
        <end position="314"/>
    </location>
</feature>
<feature type="compositionally biased region" description="Acidic residues" evidence="6">
    <location>
        <begin position="934"/>
        <end position="944"/>
    </location>
</feature>
<feature type="region of interest" description="Disordered" evidence="6">
    <location>
        <begin position="1193"/>
        <end position="1232"/>
    </location>
</feature>
<feature type="region of interest" description="Disordered" evidence="6">
    <location>
        <begin position="1252"/>
        <end position="1288"/>
    </location>
</feature>
<evidence type="ECO:0000259" key="7">
    <source>
        <dbReference type="PROSITE" id="PS50600"/>
    </source>
</evidence>
<feature type="region of interest" description="Disordered" evidence="6">
    <location>
        <begin position="283"/>
        <end position="314"/>
    </location>
</feature>
<evidence type="ECO:0000256" key="1">
    <source>
        <dbReference type="ARBA" id="ARBA00005234"/>
    </source>
</evidence>
<dbReference type="GO" id="GO:0005634">
    <property type="term" value="C:nucleus"/>
    <property type="evidence" value="ECO:0007669"/>
    <property type="project" value="TreeGrafter"/>
</dbReference>
<feature type="region of interest" description="Disordered" evidence="6">
    <location>
        <begin position="1328"/>
        <end position="1374"/>
    </location>
</feature>
<dbReference type="Gene3D" id="3.40.395.10">
    <property type="entry name" value="Adenoviral Proteinase, Chain A"/>
    <property type="match status" value="1"/>
</dbReference>
<dbReference type="PROSITE" id="PS50600">
    <property type="entry name" value="ULP_PROTEASE"/>
    <property type="match status" value="1"/>
</dbReference>
<evidence type="ECO:0000256" key="5">
    <source>
        <dbReference type="ARBA" id="ARBA00022801"/>
    </source>
</evidence>
<gene>
    <name evidence="8" type="ORF">PMKS-001819</name>
</gene>
<feature type="compositionally biased region" description="Basic and acidic residues" evidence="6">
    <location>
        <begin position="945"/>
        <end position="955"/>
    </location>
</feature>
<dbReference type="OrthoDB" id="442460at2759"/>
<feature type="compositionally biased region" description="Polar residues" evidence="6">
    <location>
        <begin position="1411"/>
        <end position="1433"/>
    </location>
</feature>
<name>A0A1Q2YFR0_9ASCO</name>
<accession>A0A1Q2YFR0</accession>
<dbReference type="PANTHER" id="PTHR46896:SF3">
    <property type="entry name" value="FI06413P-RELATED"/>
    <property type="match status" value="1"/>
</dbReference>
<comment type="caution">
    <text evidence="8">The sequence shown here is derived from an EMBL/GenBank/DDBJ whole genome shotgun (WGS) entry which is preliminary data.</text>
</comment>
<feature type="region of interest" description="Disordered" evidence="6">
    <location>
        <begin position="819"/>
        <end position="979"/>
    </location>
</feature>
<keyword evidence="5" id="KW-0378">Hydrolase</keyword>
<evidence type="ECO:0000256" key="3">
    <source>
        <dbReference type="ARBA" id="ARBA00022670"/>
    </source>
</evidence>
<dbReference type="Pfam" id="PF02902">
    <property type="entry name" value="Peptidase_C48"/>
    <property type="match status" value="1"/>
</dbReference>
<dbReference type="InterPro" id="IPR003653">
    <property type="entry name" value="Peptidase_C48_C"/>
</dbReference>
<feature type="compositionally biased region" description="Basic residues" evidence="6">
    <location>
        <begin position="956"/>
        <end position="966"/>
    </location>
</feature>
<evidence type="ECO:0000256" key="4">
    <source>
        <dbReference type="ARBA" id="ARBA00022786"/>
    </source>
</evidence>
<proteinExistence type="inferred from homology"/>
<dbReference type="PANTHER" id="PTHR46896">
    <property type="entry name" value="SENTRIN-SPECIFIC PROTEASE"/>
    <property type="match status" value="1"/>
</dbReference>
<protein>
    <recommendedName>
        <fullName evidence="7">Ubiquitin-like protease family profile domain-containing protein</fullName>
    </recommendedName>
</protein>
<dbReference type="GO" id="GO:0070139">
    <property type="term" value="F:SUMO-specific endopeptidase activity"/>
    <property type="evidence" value="ECO:0007669"/>
    <property type="project" value="TreeGrafter"/>
</dbReference>
<dbReference type="InterPro" id="IPR038765">
    <property type="entry name" value="Papain-like_cys_pep_sf"/>
</dbReference>
<feature type="region of interest" description="Disordered" evidence="6">
    <location>
        <begin position="474"/>
        <end position="538"/>
    </location>
</feature>
<comment type="similarity">
    <text evidence="1">Belongs to the peptidase C48 family.</text>
</comment>
<feature type="compositionally biased region" description="Basic and acidic residues" evidence="6">
    <location>
        <begin position="1202"/>
        <end position="1232"/>
    </location>
</feature>
<keyword evidence="9" id="KW-1185">Reference proteome</keyword>
<feature type="compositionally biased region" description="Basic and acidic residues" evidence="6">
    <location>
        <begin position="515"/>
        <end position="525"/>
    </location>
</feature>
<dbReference type="GO" id="GO:0005737">
    <property type="term" value="C:cytoplasm"/>
    <property type="evidence" value="ECO:0007669"/>
    <property type="project" value="TreeGrafter"/>
</dbReference>
<organism evidence="8 9">
    <name type="scientific">Pichia membranifaciens</name>
    <dbReference type="NCBI Taxonomy" id="4926"/>
    <lineage>
        <taxon>Eukaryota</taxon>
        <taxon>Fungi</taxon>
        <taxon>Dikarya</taxon>
        <taxon>Ascomycota</taxon>
        <taxon>Saccharomycotina</taxon>
        <taxon>Pichiomycetes</taxon>
        <taxon>Pichiales</taxon>
        <taxon>Pichiaceae</taxon>
        <taxon>Pichia</taxon>
    </lineage>
</organism>
<feature type="domain" description="Ubiquitin-like protease family profile" evidence="7">
    <location>
        <begin position="354"/>
        <end position="655"/>
    </location>
</feature>
<feature type="compositionally biased region" description="Basic and acidic residues" evidence="6">
    <location>
        <begin position="474"/>
        <end position="492"/>
    </location>
</feature>
<feature type="region of interest" description="Disordered" evidence="6">
    <location>
        <begin position="1"/>
        <end position="50"/>
    </location>
</feature>
<dbReference type="GO" id="GO:0016926">
    <property type="term" value="P:protein desumoylation"/>
    <property type="evidence" value="ECO:0007669"/>
    <property type="project" value="TreeGrafter"/>
</dbReference>
<feature type="compositionally biased region" description="Basic residues" evidence="6">
    <location>
        <begin position="1445"/>
        <end position="1455"/>
    </location>
</feature>
<feature type="compositionally biased region" description="Polar residues" evidence="6">
    <location>
        <begin position="1024"/>
        <end position="1038"/>
    </location>
</feature>
<evidence type="ECO:0000256" key="2">
    <source>
        <dbReference type="ARBA" id="ARBA00022553"/>
    </source>
</evidence>
<dbReference type="SUPFAM" id="SSF54001">
    <property type="entry name" value="Cysteine proteinases"/>
    <property type="match status" value="1"/>
</dbReference>
<keyword evidence="2" id="KW-0597">Phosphoprotein</keyword>
<keyword evidence="3" id="KW-0645">Protease</keyword>
<feature type="compositionally biased region" description="Acidic residues" evidence="6">
    <location>
        <begin position="793"/>
        <end position="803"/>
    </location>
</feature>
<evidence type="ECO:0000313" key="8">
    <source>
        <dbReference type="EMBL" id="GAV28348.1"/>
    </source>
</evidence>
<feature type="compositionally biased region" description="Basic and acidic residues" evidence="6">
    <location>
        <begin position="760"/>
        <end position="792"/>
    </location>
</feature>
<dbReference type="Proteomes" id="UP000186136">
    <property type="component" value="Unassembled WGS sequence"/>
</dbReference>
<feature type="compositionally biased region" description="Basic and acidic residues" evidence="6">
    <location>
        <begin position="1279"/>
        <end position="1288"/>
    </location>
</feature>
<evidence type="ECO:0000313" key="9">
    <source>
        <dbReference type="Proteomes" id="UP000186136"/>
    </source>
</evidence>